<dbReference type="Pfam" id="PF13472">
    <property type="entry name" value="Lipase_GDSL_2"/>
    <property type="match status" value="1"/>
</dbReference>
<dbReference type="InterPro" id="IPR036514">
    <property type="entry name" value="SGNH_hydro_sf"/>
</dbReference>
<gene>
    <name evidence="2" type="ORF">EPD65_00440</name>
</gene>
<dbReference type="EMBL" id="SJZJ01000001">
    <property type="protein sequence ID" value="TCJ31078.1"/>
    <property type="molecule type" value="Genomic_DNA"/>
</dbReference>
<dbReference type="CDD" id="cd00229">
    <property type="entry name" value="SGNH_hydrolase"/>
    <property type="match status" value="1"/>
</dbReference>
<dbReference type="AlphaFoldDB" id="A0A4R1CM02"/>
<dbReference type="SUPFAM" id="SSF52266">
    <property type="entry name" value="SGNH hydrolase"/>
    <property type="match status" value="1"/>
</dbReference>
<organism evidence="2 3">
    <name type="scientific">Nocardioides jejuensis</name>
    <dbReference type="NCBI Taxonomy" id="2502782"/>
    <lineage>
        <taxon>Bacteria</taxon>
        <taxon>Bacillati</taxon>
        <taxon>Actinomycetota</taxon>
        <taxon>Actinomycetes</taxon>
        <taxon>Propionibacteriales</taxon>
        <taxon>Nocardioidaceae</taxon>
        <taxon>Nocardioides</taxon>
    </lineage>
</organism>
<name>A0A4R1CM02_9ACTN</name>
<keyword evidence="2" id="KW-0378">Hydrolase</keyword>
<dbReference type="Gene3D" id="3.40.50.1110">
    <property type="entry name" value="SGNH hydrolase"/>
    <property type="match status" value="1"/>
</dbReference>
<comment type="caution">
    <text evidence="2">The sequence shown here is derived from an EMBL/GenBank/DDBJ whole genome shotgun (WGS) entry which is preliminary data.</text>
</comment>
<evidence type="ECO:0000313" key="2">
    <source>
        <dbReference type="EMBL" id="TCJ31078.1"/>
    </source>
</evidence>
<accession>A0A4R1CM02</accession>
<evidence type="ECO:0000313" key="3">
    <source>
        <dbReference type="Proteomes" id="UP000295453"/>
    </source>
</evidence>
<reference evidence="2 3" key="1">
    <citation type="submission" date="2019-03" db="EMBL/GenBank/DDBJ databases">
        <authorList>
            <person name="Kim M.K.M."/>
        </authorList>
    </citation>
    <scope>NUCLEOTIDE SEQUENCE [LARGE SCALE GENOMIC DNA]</scope>
    <source>
        <strain evidence="2 3">18JY15-6</strain>
    </source>
</reference>
<feature type="domain" description="SGNH hydrolase-type esterase" evidence="1">
    <location>
        <begin position="22"/>
        <end position="157"/>
    </location>
</feature>
<dbReference type="OrthoDB" id="3781044at2"/>
<dbReference type="InterPro" id="IPR013830">
    <property type="entry name" value="SGNH_hydro"/>
</dbReference>
<sequence length="171" mass="17456">MPVLITGDSHLARPVRGGWSIGADAVSVAFGGSVATDLFHQVDGLDPAAYDVVVVSIGTNDAGWRDVPLPAFLGAIGAFLDWAGATPVLLMTSPGCDEQRASDHWSDTRLRQYADEAAALVTAAGSGVLDTPAVLAPLGTAAFVDDGFHLTPAAYDLLLPALRDAASAAAT</sequence>
<evidence type="ECO:0000259" key="1">
    <source>
        <dbReference type="Pfam" id="PF13472"/>
    </source>
</evidence>
<dbReference type="GO" id="GO:0016787">
    <property type="term" value="F:hydrolase activity"/>
    <property type="evidence" value="ECO:0007669"/>
    <property type="project" value="UniProtKB-KW"/>
</dbReference>
<dbReference type="Proteomes" id="UP000295453">
    <property type="component" value="Unassembled WGS sequence"/>
</dbReference>
<keyword evidence="3" id="KW-1185">Reference proteome</keyword>
<dbReference type="RefSeq" id="WP_131580837.1">
    <property type="nucleotide sequence ID" value="NZ_SJZJ01000001.1"/>
</dbReference>
<protein>
    <submittedName>
        <fullName evidence="2">SGNH/GDSL hydrolase family protein</fullName>
    </submittedName>
</protein>
<proteinExistence type="predicted"/>